<sequence>MEIEKDYPLCSLMRRITQELESMDVGEKIECTHHVVGIEEGEA</sequence>
<comment type="caution">
    <text evidence="1">The sequence shown here is derived from an EMBL/GenBank/DDBJ whole genome shotgun (WGS) entry which is preliminary data.</text>
</comment>
<proteinExistence type="predicted"/>
<accession>A0A5J4Q025</accession>
<dbReference type="AlphaFoldDB" id="A0A5J4Q025"/>
<protein>
    <submittedName>
        <fullName evidence="1">Uncharacterized protein</fullName>
    </submittedName>
</protein>
<evidence type="ECO:0000313" key="1">
    <source>
        <dbReference type="EMBL" id="KAA6315226.1"/>
    </source>
</evidence>
<dbReference type="EMBL" id="SNRY01005334">
    <property type="protein sequence ID" value="KAA6315226.1"/>
    <property type="molecule type" value="Genomic_DNA"/>
</dbReference>
<organism evidence="1">
    <name type="scientific">termite gut metagenome</name>
    <dbReference type="NCBI Taxonomy" id="433724"/>
    <lineage>
        <taxon>unclassified sequences</taxon>
        <taxon>metagenomes</taxon>
        <taxon>organismal metagenomes</taxon>
    </lineage>
</organism>
<gene>
    <name evidence="1" type="ORF">EZS27_034284</name>
</gene>
<name>A0A5J4Q025_9ZZZZ</name>
<reference evidence="1" key="1">
    <citation type="submission" date="2019-03" db="EMBL/GenBank/DDBJ databases">
        <title>Single cell metagenomics reveals metabolic interactions within the superorganism composed of flagellate Streblomastix strix and complex community of Bacteroidetes bacteria on its surface.</title>
        <authorList>
            <person name="Treitli S.C."/>
            <person name="Kolisko M."/>
            <person name="Husnik F."/>
            <person name="Keeling P."/>
            <person name="Hampl V."/>
        </authorList>
    </citation>
    <scope>NUCLEOTIDE SEQUENCE</scope>
    <source>
        <strain evidence="1">STM</strain>
    </source>
</reference>